<dbReference type="EMBL" id="BSXV01000864">
    <property type="protein sequence ID" value="GME90924.1"/>
    <property type="molecule type" value="Genomic_DNA"/>
</dbReference>
<sequence length="721" mass="79801">MTSSSSSSSSPLSKLANTSLPPLSQNKGKLQDLKAYSKNGLNDTQRQEDTQLHAVAEKQKNTNSTNLEEATITSASSKTTLISPVIDADAINKNTKTHNSSSLLSSPERGRGSYVHDHSAPAPPSFQQGITTKENSATSSRRNSITSKRPSVFKNAFKKLFNGSSNDLSNLSTDSNTPKIPKARAVEDPISVIPSNRNQTKPSYSRTNSNKDFKSVSLSNMFHNAHEDKQKTSTSSGKPAKNKFQWGRKSSDLKKKLSMETISPFANKNNSNSIKISGPQDFQKISADTQLELENGTKSAKDKNGANQNISLLRPKSVFEELKVELDDDDMFADLLPSFGELDIDARSFELGDDKEKGNSTIVTQDKSESPKPELRRTISQETLEERPKPLEEKKNDNSNGDIDSLTDLDPISFQLNMAKSRGGSNEDVNTEYDLGTDLDYLSSVIGLGETEFFNTLETVKDTDRRKSIRIKSLEKKKSLSRTNTITSQGSASSSIITSKTTASTVRSFELEETSYDNSHYNKSHELGGDEQVKKGPSSPELPQVGQLEVVTTNILKTPHQVQTSKGCLKSNYVDPNNPYNYHAHRSPYITNMQYDPNSSNNFKTSSSAASTASSSVPLSPFQSTASLSSSVYPTTEGSTKNNKLPDLPMKKSVSFSSRIYLNETHSSYDYDRFNLSLKRTYHMLNTNPNIVKDIRIELNNYKKTMPIHDLSRRNTHFFMT</sequence>
<dbReference type="Proteomes" id="UP001165101">
    <property type="component" value="Unassembled WGS sequence"/>
</dbReference>
<comment type="caution">
    <text evidence="1">The sequence shown here is derived from an EMBL/GenBank/DDBJ whole genome shotgun (WGS) entry which is preliminary data.</text>
</comment>
<evidence type="ECO:0000313" key="1">
    <source>
        <dbReference type="EMBL" id="GME90924.1"/>
    </source>
</evidence>
<keyword evidence="2" id="KW-1185">Reference proteome</keyword>
<name>A0ACB5TM37_CANBO</name>
<protein>
    <submittedName>
        <fullName evidence="1">Unnamed protein product</fullName>
    </submittedName>
</protein>
<organism evidence="1 2">
    <name type="scientific">Candida boidinii</name>
    <name type="common">Yeast</name>
    <dbReference type="NCBI Taxonomy" id="5477"/>
    <lineage>
        <taxon>Eukaryota</taxon>
        <taxon>Fungi</taxon>
        <taxon>Dikarya</taxon>
        <taxon>Ascomycota</taxon>
        <taxon>Saccharomycotina</taxon>
        <taxon>Pichiomycetes</taxon>
        <taxon>Pichiales</taxon>
        <taxon>Pichiaceae</taxon>
        <taxon>Ogataea</taxon>
        <taxon>Ogataea/Candida clade</taxon>
    </lineage>
</organism>
<reference evidence="1" key="1">
    <citation type="submission" date="2023-04" db="EMBL/GenBank/DDBJ databases">
        <title>Candida boidinii NBRC 1967.</title>
        <authorList>
            <person name="Ichikawa N."/>
            <person name="Sato H."/>
            <person name="Tonouchi N."/>
        </authorList>
    </citation>
    <scope>NUCLEOTIDE SEQUENCE</scope>
    <source>
        <strain evidence="1">NBRC 1967</strain>
    </source>
</reference>
<proteinExistence type="predicted"/>
<gene>
    <name evidence="1" type="ORF">Cboi01_000207200</name>
</gene>
<evidence type="ECO:0000313" key="2">
    <source>
        <dbReference type="Proteomes" id="UP001165101"/>
    </source>
</evidence>
<accession>A0ACB5TM37</accession>